<dbReference type="RefSeq" id="WP_006617601.1">
    <property type="nucleotide sequence ID" value="NZ_BIMW01000032.1"/>
</dbReference>
<evidence type="ECO:0008006" key="3">
    <source>
        <dbReference type="Google" id="ProtNLM"/>
    </source>
</evidence>
<organism evidence="1 2">
    <name type="scientific">Limnospira platensis NIES-46</name>
    <dbReference type="NCBI Taxonomy" id="1236695"/>
    <lineage>
        <taxon>Bacteria</taxon>
        <taxon>Bacillati</taxon>
        <taxon>Cyanobacteriota</taxon>
        <taxon>Cyanophyceae</taxon>
        <taxon>Oscillatoriophycideae</taxon>
        <taxon>Oscillatoriales</taxon>
        <taxon>Sirenicapillariaceae</taxon>
        <taxon>Limnospira</taxon>
    </lineage>
</organism>
<dbReference type="EMBL" id="BIMW01000032">
    <property type="protein sequence ID" value="GCE92646.1"/>
    <property type="molecule type" value="Genomic_DNA"/>
</dbReference>
<reference evidence="1 2" key="1">
    <citation type="journal article" date="2019" name="J Genomics">
        <title>The Draft Genome of a Hydrogen-producing Cyanobacterium, Arthrospira platensis NIES-46.</title>
        <authorList>
            <person name="Suzuki S."/>
            <person name="Yamaguchi H."/>
            <person name="Kawachi M."/>
        </authorList>
    </citation>
    <scope>NUCLEOTIDE SEQUENCE [LARGE SCALE GENOMIC DNA]</scope>
    <source>
        <strain evidence="1 2">NIES-46</strain>
    </source>
</reference>
<name>A0A5M3T4B9_LIMPL</name>
<sequence>MAKIAQIGSVLGVDEQGFIIRKANIDKIVEPWRSLVDEIVTAYLNHWSDQVHSIYIRGSVAVGQAIPLISDVDSFAVVSGNYKHCDRAWFDAFNQQVSQKYPFCKGVELSPISGDRLRDFDDYGYEGLRMLIVTQAACVYGQDISPELPKFKPDIDAVSHAFDLSEDIQEVSFDLLYTTPQKPPNEQTAYVHKLGQWIMKRILRSGLEIVMERHQCYTRDLYPCYQIFSEYYPAQQTLMYQALNWSINPLDSPQQIVDFLATFGSWLVAEIDHVYPPQISDDFLLTN</sequence>
<dbReference type="Proteomes" id="UP000326169">
    <property type="component" value="Unassembled WGS sequence"/>
</dbReference>
<accession>A0A5M3T4B9</accession>
<evidence type="ECO:0000313" key="1">
    <source>
        <dbReference type="EMBL" id="GCE92646.1"/>
    </source>
</evidence>
<gene>
    <name evidence="1" type="ORF">NIES46_06860</name>
</gene>
<comment type="caution">
    <text evidence="1">The sequence shown here is derived from an EMBL/GenBank/DDBJ whole genome shotgun (WGS) entry which is preliminary data.</text>
</comment>
<proteinExistence type="predicted"/>
<keyword evidence="2" id="KW-1185">Reference proteome</keyword>
<evidence type="ECO:0000313" key="2">
    <source>
        <dbReference type="Proteomes" id="UP000326169"/>
    </source>
</evidence>
<dbReference type="GeneID" id="301681631"/>
<protein>
    <recommendedName>
        <fullName evidence="3">Nucleotidyltransferase</fullName>
    </recommendedName>
</protein>